<keyword evidence="6" id="KW-1185">Reference proteome</keyword>
<feature type="chain" id="PRO_5012711518" description="Yeast cell wall synthesis Kre9/Knh1-like N-terminal domain-containing protein" evidence="3">
    <location>
        <begin position="18"/>
        <end position="265"/>
    </location>
</feature>
<dbReference type="AlphaFoldDB" id="A0A1Y2MA18"/>
<dbReference type="InterPro" id="IPR052982">
    <property type="entry name" value="SRP1/TIP1-like"/>
</dbReference>
<evidence type="ECO:0000313" key="5">
    <source>
        <dbReference type="EMBL" id="OSS52639.1"/>
    </source>
</evidence>
<keyword evidence="1 3" id="KW-0732">Signal</keyword>
<feature type="compositionally biased region" description="Polar residues" evidence="2">
    <location>
        <begin position="221"/>
        <end position="240"/>
    </location>
</feature>
<evidence type="ECO:0000256" key="3">
    <source>
        <dbReference type="SAM" id="SignalP"/>
    </source>
</evidence>
<proteinExistence type="predicted"/>
<evidence type="ECO:0000256" key="2">
    <source>
        <dbReference type="SAM" id="MobiDB-lite"/>
    </source>
</evidence>
<accession>A0A1Y2MA18</accession>
<dbReference type="Proteomes" id="UP000193240">
    <property type="component" value="Unassembled WGS sequence"/>
</dbReference>
<evidence type="ECO:0000313" key="6">
    <source>
        <dbReference type="Proteomes" id="UP000193240"/>
    </source>
</evidence>
<feature type="domain" description="Yeast cell wall synthesis Kre9/Knh1-like N-terminal" evidence="4">
    <location>
        <begin position="37"/>
        <end position="120"/>
    </location>
</feature>
<evidence type="ECO:0000259" key="4">
    <source>
        <dbReference type="Pfam" id="PF10342"/>
    </source>
</evidence>
<dbReference type="PANTHER" id="PTHR40633:SF1">
    <property type="entry name" value="GPI ANCHORED SERINE-THREONINE RICH PROTEIN (AFU_ORTHOLOGUE AFUA_1G03630)"/>
    <property type="match status" value="1"/>
</dbReference>
<organism evidence="5 6">
    <name type="scientific">Epicoccum nigrum</name>
    <name type="common">Soil fungus</name>
    <name type="synonym">Epicoccum purpurascens</name>
    <dbReference type="NCBI Taxonomy" id="105696"/>
    <lineage>
        <taxon>Eukaryota</taxon>
        <taxon>Fungi</taxon>
        <taxon>Dikarya</taxon>
        <taxon>Ascomycota</taxon>
        <taxon>Pezizomycotina</taxon>
        <taxon>Dothideomycetes</taxon>
        <taxon>Pleosporomycetidae</taxon>
        <taxon>Pleosporales</taxon>
        <taxon>Pleosporineae</taxon>
        <taxon>Didymellaceae</taxon>
        <taxon>Epicoccum</taxon>
    </lineage>
</organism>
<dbReference type="Pfam" id="PF10342">
    <property type="entry name" value="Kre9_KNH"/>
    <property type="match status" value="1"/>
</dbReference>
<dbReference type="EMBL" id="KZ107839">
    <property type="protein sequence ID" value="OSS52639.1"/>
    <property type="molecule type" value="Genomic_DNA"/>
</dbReference>
<protein>
    <recommendedName>
        <fullName evidence="4">Yeast cell wall synthesis Kre9/Knh1-like N-terminal domain-containing protein</fullName>
    </recommendedName>
</protein>
<feature type="signal peptide" evidence="3">
    <location>
        <begin position="1"/>
        <end position="17"/>
    </location>
</feature>
<dbReference type="InterPro" id="IPR018466">
    <property type="entry name" value="Kre9/Knh1-like_N"/>
</dbReference>
<gene>
    <name evidence="5" type="ORF">B5807_02333</name>
</gene>
<name>A0A1Y2MA18_EPING</name>
<dbReference type="InParanoid" id="A0A1Y2MA18"/>
<sequence>MFTKASIIAVFTSIAAAQLHAPVGEPAGNPITRPLIEVVPACKPFTITWQPTTTNTVSLLLLRGPSTNVIPIQTLAEGINNSGSFQWTPASTLEADVTHYGLQLIDDVTGQYQYSTQFGISKADCAVVASSSSTPAPVASSTPAGYGAASSSAAAYPVESSSAAGYPVYSSSVVVKSSTSEVAPYPTTVKTVGTSSAHVASTGAPGSSYVVLPTGSMTVPSSLRPSATGAANSTSPSLPESTGAAGSIKAGLSLVGAAAFAALML</sequence>
<dbReference type="OMA" id="ACKPFTI"/>
<dbReference type="PANTHER" id="PTHR40633">
    <property type="entry name" value="MATRIX PROTEIN, PUTATIVE (AFU_ORTHOLOGUE AFUA_8G05410)-RELATED"/>
    <property type="match status" value="1"/>
</dbReference>
<feature type="region of interest" description="Disordered" evidence="2">
    <location>
        <begin position="221"/>
        <end position="242"/>
    </location>
</feature>
<reference evidence="5 6" key="1">
    <citation type="journal article" date="2017" name="Genome Announc.">
        <title>Genome sequence of the saprophytic ascomycete Epicoccum nigrum ICMP 19927 strain isolated from New Zealand.</title>
        <authorList>
            <person name="Fokin M."/>
            <person name="Fleetwood D."/>
            <person name="Weir B.S."/>
            <person name="Villas-Boas S.G."/>
        </authorList>
    </citation>
    <scope>NUCLEOTIDE SEQUENCE [LARGE SCALE GENOMIC DNA]</scope>
    <source>
        <strain evidence="5 6">ICMP 19927</strain>
    </source>
</reference>
<evidence type="ECO:0000256" key="1">
    <source>
        <dbReference type="ARBA" id="ARBA00022729"/>
    </source>
</evidence>